<dbReference type="RefSeq" id="YP_009600086.1">
    <property type="nucleotide sequence ID" value="NC_041918.2"/>
</dbReference>
<proteinExistence type="predicted"/>
<reference evidence="1" key="1">
    <citation type="submission" date="2017-10" db="EMBL/GenBank/DDBJ databases">
        <title>Sequence, genome organization and annotation of the thermophilic 47,7-kb bacterophage TO-84 that infects Geobacillus stearothermophilus.</title>
        <authorList>
            <person name="Skowron P.M."/>
            <person name="Kropinski A."/>
            <person name="Los M."/>
        </authorList>
    </citation>
    <scope>NUCLEOTIDE SEQUENCE [LARGE SCALE GENOMIC DNA]</scope>
</reference>
<name>A0A1U9WQM9_9CAUD</name>
<evidence type="ECO:0000313" key="1">
    <source>
        <dbReference type="EMBL" id="AQY55060.1"/>
    </source>
</evidence>
<sequence>MALKVVKKQMTCKEIMILYFCDDCGIQEWSDRIIPKKRCEKCGLFMDHEEWEG</sequence>
<keyword evidence="2" id="KW-1185">Reference proteome</keyword>
<dbReference type="Proteomes" id="UP000225660">
    <property type="component" value="Segment"/>
</dbReference>
<accession>A0A1U9WQM9</accession>
<evidence type="ECO:0000313" key="2">
    <source>
        <dbReference type="Proteomes" id="UP000225660"/>
    </source>
</evidence>
<dbReference type="KEGG" id="vg:40075848"/>
<protein>
    <submittedName>
        <fullName evidence="1">Uncharacterized protein</fullName>
    </submittedName>
</protein>
<organism evidence="1 2">
    <name type="scientific">Geobacillus phage TP-84</name>
    <dbReference type="NCBI Taxonomy" id="1965361"/>
    <lineage>
        <taxon>Viruses</taxon>
        <taxon>Duplodnaviria</taxon>
        <taxon>Heunggongvirae</taxon>
        <taxon>Uroviricota</taxon>
        <taxon>Caudoviricetes</taxon>
        <taxon>Saundersvirus</taxon>
        <taxon>Saundersvirus Tp84</taxon>
    </lineage>
</organism>
<dbReference type="GeneID" id="40075848"/>
<dbReference type="EMBL" id="KY565347">
    <property type="protein sequence ID" value="AQY55060.1"/>
    <property type="molecule type" value="Genomic_DNA"/>
</dbReference>